<feature type="transmembrane region" description="Helical" evidence="5">
    <location>
        <begin position="26"/>
        <end position="43"/>
    </location>
</feature>
<dbReference type="Pfam" id="PF02656">
    <property type="entry name" value="DUF202"/>
    <property type="match status" value="1"/>
</dbReference>
<proteinExistence type="predicted"/>
<feature type="transmembrane region" description="Helical" evidence="5">
    <location>
        <begin position="96"/>
        <end position="114"/>
    </location>
</feature>
<keyword evidence="2 5" id="KW-0812">Transmembrane</keyword>
<dbReference type="AlphaFoldDB" id="A0A4Q7N0L1"/>
<reference evidence="7 8" key="1">
    <citation type="submission" date="2019-02" db="EMBL/GenBank/DDBJ databases">
        <title>Genomic Encyclopedia of Type Strains, Phase IV (KMG-IV): sequencing the most valuable type-strain genomes for metagenomic binning, comparative biology and taxonomic classification.</title>
        <authorList>
            <person name="Goeker M."/>
        </authorList>
    </citation>
    <scope>NUCLEOTIDE SEQUENCE [LARGE SCALE GENOMIC DNA]</scope>
    <source>
        <strain evidence="7 8">DSM 16618</strain>
    </source>
</reference>
<evidence type="ECO:0000259" key="6">
    <source>
        <dbReference type="Pfam" id="PF02656"/>
    </source>
</evidence>
<keyword evidence="3 5" id="KW-1133">Transmembrane helix</keyword>
<evidence type="ECO:0000256" key="4">
    <source>
        <dbReference type="ARBA" id="ARBA00023136"/>
    </source>
</evidence>
<protein>
    <submittedName>
        <fullName evidence="7">Putative membrane protein</fullName>
    </submittedName>
</protein>
<accession>A0A4Q7N0L1</accession>
<evidence type="ECO:0000313" key="7">
    <source>
        <dbReference type="EMBL" id="RZS74005.1"/>
    </source>
</evidence>
<feature type="transmembrane region" description="Helical" evidence="5">
    <location>
        <begin position="55"/>
        <end position="75"/>
    </location>
</feature>
<sequence length="115" mass="12557">MLKRPRWQQQGQDPDYRFTLANERTFLAWIRTALAVLAGGVALDQFASQLGPPGTVRVLALCLALLAALLCLLAYMRWRQNELAMRLSRGLPHTPAIPLLAAALAGIAIVLAVLL</sequence>
<evidence type="ECO:0000256" key="3">
    <source>
        <dbReference type="ARBA" id="ARBA00022989"/>
    </source>
</evidence>
<dbReference type="InterPro" id="IPR003807">
    <property type="entry name" value="DUF202"/>
</dbReference>
<comment type="caution">
    <text evidence="7">The sequence shown here is derived from an EMBL/GenBank/DDBJ whole genome shotgun (WGS) entry which is preliminary data.</text>
</comment>
<keyword evidence="4 5" id="KW-0472">Membrane</keyword>
<dbReference type="EMBL" id="SGWZ01000001">
    <property type="protein sequence ID" value="RZS74005.1"/>
    <property type="molecule type" value="Genomic_DNA"/>
</dbReference>
<evidence type="ECO:0000313" key="8">
    <source>
        <dbReference type="Proteomes" id="UP000292039"/>
    </source>
</evidence>
<evidence type="ECO:0000256" key="2">
    <source>
        <dbReference type="ARBA" id="ARBA00022692"/>
    </source>
</evidence>
<comment type="subcellular location">
    <subcellularLocation>
        <location evidence="1">Endomembrane system</location>
        <topology evidence="1">Multi-pass membrane protein</topology>
    </subcellularLocation>
</comment>
<feature type="domain" description="DUF202" evidence="6">
    <location>
        <begin position="17"/>
        <end position="82"/>
    </location>
</feature>
<dbReference type="RefSeq" id="WP_338134544.1">
    <property type="nucleotide sequence ID" value="NZ_CBCSEB010000007.1"/>
</dbReference>
<gene>
    <name evidence="7" type="ORF">EV679_1215</name>
</gene>
<evidence type="ECO:0000256" key="1">
    <source>
        <dbReference type="ARBA" id="ARBA00004127"/>
    </source>
</evidence>
<organism evidence="7 8">
    <name type="scientific">Kerstersia gyiorum</name>
    <dbReference type="NCBI Taxonomy" id="206506"/>
    <lineage>
        <taxon>Bacteria</taxon>
        <taxon>Pseudomonadati</taxon>
        <taxon>Pseudomonadota</taxon>
        <taxon>Betaproteobacteria</taxon>
        <taxon>Burkholderiales</taxon>
        <taxon>Alcaligenaceae</taxon>
        <taxon>Kerstersia</taxon>
    </lineage>
</organism>
<evidence type="ECO:0000256" key="5">
    <source>
        <dbReference type="SAM" id="Phobius"/>
    </source>
</evidence>
<dbReference type="Proteomes" id="UP000292039">
    <property type="component" value="Unassembled WGS sequence"/>
</dbReference>
<name>A0A4Q7N0L1_9BURK</name>
<dbReference type="GO" id="GO:0012505">
    <property type="term" value="C:endomembrane system"/>
    <property type="evidence" value="ECO:0007669"/>
    <property type="project" value="UniProtKB-SubCell"/>
</dbReference>